<dbReference type="Pfam" id="PF26200">
    <property type="entry name" value="Rcat_RNF216"/>
    <property type="match status" value="1"/>
</dbReference>
<feature type="compositionally biased region" description="Basic and acidic residues" evidence="8">
    <location>
        <begin position="687"/>
        <end position="696"/>
    </location>
</feature>
<dbReference type="Gene3D" id="1.20.120.1750">
    <property type="match status" value="1"/>
</dbReference>
<dbReference type="CDD" id="cd16630">
    <property type="entry name" value="RING-HC_RBR_RNF216"/>
    <property type="match status" value="1"/>
</dbReference>
<evidence type="ECO:0000313" key="11">
    <source>
        <dbReference type="Proteomes" id="UP001215151"/>
    </source>
</evidence>
<dbReference type="InterPro" id="IPR051628">
    <property type="entry name" value="LUBAC_E3_Ligases"/>
</dbReference>
<evidence type="ECO:0000256" key="2">
    <source>
        <dbReference type="ARBA" id="ARBA00022679"/>
    </source>
</evidence>
<feature type="compositionally biased region" description="Basic residues" evidence="8">
    <location>
        <begin position="22"/>
        <end position="36"/>
    </location>
</feature>
<evidence type="ECO:0000256" key="5">
    <source>
        <dbReference type="ARBA" id="ARBA00022771"/>
    </source>
</evidence>
<name>A0AAD7TWF6_9APHY</name>
<feature type="region of interest" description="Disordered" evidence="8">
    <location>
        <begin position="720"/>
        <end position="756"/>
    </location>
</feature>
<reference evidence="10" key="1">
    <citation type="submission" date="2022-11" db="EMBL/GenBank/DDBJ databases">
        <title>Genome Sequence of Cubamyces cubensis.</title>
        <authorList>
            <person name="Buettner E."/>
        </authorList>
    </citation>
    <scope>NUCLEOTIDE SEQUENCE</scope>
    <source>
        <strain evidence="10">MPL-01</strain>
    </source>
</reference>
<feature type="compositionally biased region" description="Low complexity" evidence="8">
    <location>
        <begin position="58"/>
        <end position="69"/>
    </location>
</feature>
<keyword evidence="11" id="KW-1185">Reference proteome</keyword>
<evidence type="ECO:0000256" key="4">
    <source>
        <dbReference type="ARBA" id="ARBA00022737"/>
    </source>
</evidence>
<dbReference type="PROSITE" id="PS51873">
    <property type="entry name" value="TRIAD"/>
    <property type="match status" value="1"/>
</dbReference>
<feature type="compositionally biased region" description="Basic and acidic residues" evidence="8">
    <location>
        <begin position="222"/>
        <end position="239"/>
    </location>
</feature>
<keyword evidence="2" id="KW-0808">Transferase</keyword>
<dbReference type="InterPro" id="IPR002867">
    <property type="entry name" value="IBR_dom"/>
</dbReference>
<feature type="compositionally biased region" description="Acidic residues" evidence="8">
    <location>
        <begin position="45"/>
        <end position="55"/>
    </location>
</feature>
<dbReference type="Gene3D" id="3.30.40.10">
    <property type="entry name" value="Zinc/RING finger domain, C3HC4 (zinc finger)"/>
    <property type="match status" value="1"/>
</dbReference>
<dbReference type="InterPro" id="IPR047545">
    <property type="entry name" value="BRcat_RBR_RNF216"/>
</dbReference>
<keyword evidence="7" id="KW-0862">Zinc</keyword>
<comment type="caution">
    <text evidence="10">The sequence shown here is derived from an EMBL/GenBank/DDBJ whole genome shotgun (WGS) entry which is preliminary data.</text>
</comment>
<evidence type="ECO:0000256" key="1">
    <source>
        <dbReference type="ARBA" id="ARBA00004906"/>
    </source>
</evidence>
<proteinExistence type="predicted"/>
<evidence type="ECO:0000259" key="9">
    <source>
        <dbReference type="PROSITE" id="PS51873"/>
    </source>
</evidence>
<dbReference type="CDD" id="cd20339">
    <property type="entry name" value="BRcat_RBR_RNF216"/>
    <property type="match status" value="1"/>
</dbReference>
<feature type="region of interest" description="Disordered" evidence="8">
    <location>
        <begin position="220"/>
        <end position="259"/>
    </location>
</feature>
<dbReference type="PANTHER" id="PTHR22770">
    <property type="entry name" value="UBIQUITIN CONJUGATING ENZYME 7 INTERACTING PROTEIN-RELATED"/>
    <property type="match status" value="1"/>
</dbReference>
<feature type="compositionally biased region" description="Pro residues" evidence="8">
    <location>
        <begin position="730"/>
        <end position="751"/>
    </location>
</feature>
<feature type="compositionally biased region" description="Polar residues" evidence="8">
    <location>
        <begin position="7"/>
        <end position="16"/>
    </location>
</feature>
<feature type="region of interest" description="Disordered" evidence="8">
    <location>
        <begin position="1"/>
        <end position="90"/>
    </location>
</feature>
<dbReference type="GO" id="GO:0016740">
    <property type="term" value="F:transferase activity"/>
    <property type="evidence" value="ECO:0007669"/>
    <property type="project" value="UniProtKB-KW"/>
</dbReference>
<feature type="domain" description="RING-type" evidence="9">
    <location>
        <begin position="369"/>
        <end position="583"/>
    </location>
</feature>
<sequence length="847" mass="94324">MNRPVINVSSRESSPTADAPRRTTRSGKSRALRKRSIPVGGDVIELTDSDSEELPENLSQLYSSQSQQSRARKKAKTRAEPVAGPSRPRAVVPPAAVIPAAVPIPAREPTPPHALPLFLPDLDMREDPPPQRDPAPYIEPRPIAAEQPINDNQPIPNAAPEAANQPAAVDDADLFDGFVAQVLEIIPDVLPAHVYSLVEQHYPNYLDKVVEPVLHTLFENPDYPKADAKGKGKRKREDDAPQPDRGVKPKIDYGNKNRRHEGSHYYGAMAVEQLAADFPEIPTAHIRLTLAEENGFYAPAYMRLREQQTLKSPPYKRMSRPRVMGKGKGVAQHDEELHKEIQWVREKISEEEAKKAAEVAEELKLQEEGGIECGCCFCEYPFDKMIQCPEAHLFCTSCMMTYAETKLGEHDAHIVCMDQSGCKLPFPESELRRFLTPKLLELYERVKQRKEIEAAGLENLEECPFCDYKVVIENEHERLFRCENEACGAVTCRACKRPDHLPKSCQEVADDKKLDVRHAIEEAMTRALMRNCPKCQKAFIKEMGCNKMTCPNCSALSCYVCRKLIKGYDHFANPPPYNNQPDPKKCPLWDASVEGRHSDEVTAAAKQAIEEYKRAHPELNEKDLAVDLPPPPAAGPSRPGAGVRAHPAFPPQPPDLRAFGAELIADFRPALPPLPALPHHRHRAPRRAVERERRREERGEIVRMWQRQVERERERAAAARLRDAAVAAPAPAPAPPAPAPPHAPPRPPPAPIAAQHHGPVYNVHVHIDHARPPPMAHERVFYPPPVPAMPPGMPAMPVMHAPIHYLPAPMAPPPALALAPIPARAPAAVPAIAEPRRSKRVQQRRAN</sequence>
<evidence type="ECO:0000256" key="8">
    <source>
        <dbReference type="SAM" id="MobiDB-lite"/>
    </source>
</evidence>
<evidence type="ECO:0000256" key="6">
    <source>
        <dbReference type="ARBA" id="ARBA00022786"/>
    </source>
</evidence>
<dbReference type="GO" id="GO:0008270">
    <property type="term" value="F:zinc ion binding"/>
    <property type="evidence" value="ECO:0007669"/>
    <property type="project" value="UniProtKB-KW"/>
</dbReference>
<evidence type="ECO:0000256" key="7">
    <source>
        <dbReference type="ARBA" id="ARBA00022833"/>
    </source>
</evidence>
<accession>A0AAD7TWF6</accession>
<dbReference type="AlphaFoldDB" id="A0AAD7TWF6"/>
<organism evidence="10 11">
    <name type="scientific">Trametes cubensis</name>
    <dbReference type="NCBI Taxonomy" id="1111947"/>
    <lineage>
        <taxon>Eukaryota</taxon>
        <taxon>Fungi</taxon>
        <taxon>Dikarya</taxon>
        <taxon>Basidiomycota</taxon>
        <taxon>Agaricomycotina</taxon>
        <taxon>Agaricomycetes</taxon>
        <taxon>Polyporales</taxon>
        <taxon>Polyporaceae</taxon>
        <taxon>Trametes</taxon>
    </lineage>
</organism>
<feature type="region of interest" description="Disordered" evidence="8">
    <location>
        <begin position="672"/>
        <end position="696"/>
    </location>
</feature>
<dbReference type="InterPro" id="IPR047544">
    <property type="entry name" value="RING-HC_RBR_RNF216"/>
</dbReference>
<dbReference type="InterPro" id="IPR044066">
    <property type="entry name" value="TRIAD_supradom"/>
</dbReference>
<feature type="compositionally biased region" description="Basic and acidic residues" evidence="8">
    <location>
        <begin position="245"/>
        <end position="259"/>
    </location>
</feature>
<dbReference type="InterPro" id="IPR047546">
    <property type="entry name" value="Rcat_RBR_RNF216"/>
</dbReference>
<dbReference type="SUPFAM" id="SSF57850">
    <property type="entry name" value="RING/U-box"/>
    <property type="match status" value="3"/>
</dbReference>
<dbReference type="InterPro" id="IPR013083">
    <property type="entry name" value="Znf_RING/FYVE/PHD"/>
</dbReference>
<keyword evidence="6" id="KW-0833">Ubl conjugation pathway</keyword>
<protein>
    <recommendedName>
        <fullName evidence="9">RING-type domain-containing protein</fullName>
    </recommendedName>
</protein>
<keyword evidence="4" id="KW-0677">Repeat</keyword>
<gene>
    <name evidence="10" type="ORF">ONZ51_g4258</name>
</gene>
<dbReference type="SMART" id="SM00647">
    <property type="entry name" value="IBR"/>
    <property type="match status" value="2"/>
</dbReference>
<keyword evidence="3" id="KW-0479">Metal-binding</keyword>
<keyword evidence="5" id="KW-0863">Zinc-finger</keyword>
<comment type="pathway">
    <text evidence="1">Protein modification; protein ubiquitination.</text>
</comment>
<evidence type="ECO:0000313" key="10">
    <source>
        <dbReference type="EMBL" id="KAJ8487322.1"/>
    </source>
</evidence>
<dbReference type="CDD" id="cd20353">
    <property type="entry name" value="Rcat_RBR_RNF216"/>
    <property type="match status" value="1"/>
</dbReference>
<dbReference type="Proteomes" id="UP001215151">
    <property type="component" value="Unassembled WGS sequence"/>
</dbReference>
<evidence type="ECO:0000256" key="3">
    <source>
        <dbReference type="ARBA" id="ARBA00022723"/>
    </source>
</evidence>
<feature type="compositionally biased region" description="Low complexity" evidence="8">
    <location>
        <begin position="81"/>
        <end position="90"/>
    </location>
</feature>
<dbReference type="PANTHER" id="PTHR22770:SF47">
    <property type="entry name" value="E3 UBIQUITIN-PROTEIN LIGASE RNF216"/>
    <property type="match status" value="1"/>
</dbReference>
<dbReference type="EMBL" id="JAPEVG010000081">
    <property type="protein sequence ID" value="KAJ8487322.1"/>
    <property type="molecule type" value="Genomic_DNA"/>
</dbReference>